<name>A0A1J6QYK4_CAMJU</name>
<dbReference type="EMBL" id="ABMIIH010000014">
    <property type="protein sequence ID" value="ELD5187617.1"/>
    <property type="molecule type" value="Genomic_DNA"/>
</dbReference>
<dbReference type="AlphaFoldDB" id="A0A1J6QYK4"/>
<reference evidence="3 5" key="1">
    <citation type="submission" date="2018-05" db="EMBL/GenBank/DDBJ databases">
        <authorList>
            <consortium name="NARMS: The National Antimicrobial Resistance Monitoring System"/>
        </authorList>
    </citation>
    <scope>NUCLEOTIDE SEQUENCE [LARGE SCALE GENOMIC DNA]</scope>
    <source>
        <strain evidence="3 5">FSIS1607212</strain>
    </source>
</reference>
<evidence type="ECO:0000313" key="6">
    <source>
        <dbReference type="Proteomes" id="UP000349590"/>
    </source>
</evidence>
<dbReference type="EMBL" id="AACNRY010000029">
    <property type="protein sequence ID" value="EAL3736135.1"/>
    <property type="molecule type" value="Genomic_DNA"/>
</dbReference>
<feature type="transmembrane region" description="Helical" evidence="1">
    <location>
        <begin position="73"/>
        <end position="93"/>
    </location>
</feature>
<feature type="transmembrane region" description="Helical" evidence="1">
    <location>
        <begin position="9"/>
        <end position="26"/>
    </location>
</feature>
<proteinExistence type="predicted"/>
<comment type="caution">
    <text evidence="4">The sequence shown here is derived from an EMBL/GenBank/DDBJ whole genome shotgun (WGS) entry which is preliminary data.</text>
</comment>
<reference evidence="2 6" key="2">
    <citation type="submission" date="2019-04" db="EMBL/GenBank/DDBJ databases">
        <authorList>
            <consortium name="PulseNet: The National Subtyping Network for Foodborne Disease Surveillance"/>
            <person name="Tarr C.L."/>
            <person name="Trees E."/>
            <person name="Katz L.S."/>
            <person name="Carleton-Romer H.A."/>
            <person name="Stroika S."/>
            <person name="Kucerova Z."/>
            <person name="Roache K.F."/>
            <person name="Sabol A.L."/>
            <person name="Besser J."/>
            <person name="Gerner-Smidt P."/>
        </authorList>
    </citation>
    <scope>NUCLEOTIDE SEQUENCE [LARGE SCALE GENOMIC DNA]</scope>
    <source>
        <strain evidence="2 6">PNUSAC009041</strain>
    </source>
</reference>
<dbReference type="Proteomes" id="UP001183411">
    <property type="component" value="Unassembled WGS sequence"/>
</dbReference>
<evidence type="ECO:0000313" key="3">
    <source>
        <dbReference type="EMBL" id="EAL3736135.1"/>
    </source>
</evidence>
<keyword evidence="1" id="KW-0472">Membrane</keyword>
<evidence type="ECO:0000313" key="7">
    <source>
        <dbReference type="Proteomes" id="UP001183411"/>
    </source>
</evidence>
<gene>
    <name evidence="3" type="ORF">BFD99_09170</name>
    <name evidence="2" type="ORF">E8P16_03645</name>
    <name evidence="4" type="ORF">QQI97_001833</name>
</gene>
<evidence type="ECO:0000313" key="2">
    <source>
        <dbReference type="EMBL" id="EAJ9718542.1"/>
    </source>
</evidence>
<evidence type="ECO:0000313" key="4">
    <source>
        <dbReference type="EMBL" id="ELD5187617.1"/>
    </source>
</evidence>
<feature type="transmembrane region" description="Helical" evidence="1">
    <location>
        <begin position="105"/>
        <end position="127"/>
    </location>
</feature>
<sequence length="139" mass="16367">MNLLNKKIILVYAIYIGIIALIYFFGKDFLLVFDNLKNFFLSVNPAYYMLSSPISMFFVFIVISFLEKRGINGVLVYLLTVIPLLFLFFYYSNAKLSVDYLKSEAMFIIFLILFSSLIAPVAIYEMFREKEEELEKDFY</sequence>
<dbReference type="EMBL" id="AACCII010000003">
    <property type="protein sequence ID" value="EAJ9718542.1"/>
    <property type="molecule type" value="Genomic_DNA"/>
</dbReference>
<organism evidence="4 7">
    <name type="scientific">Campylobacter jejuni</name>
    <dbReference type="NCBI Taxonomy" id="197"/>
    <lineage>
        <taxon>Bacteria</taxon>
        <taxon>Pseudomonadati</taxon>
        <taxon>Campylobacterota</taxon>
        <taxon>Epsilonproteobacteria</taxon>
        <taxon>Campylobacterales</taxon>
        <taxon>Campylobacteraceae</taxon>
        <taxon>Campylobacter</taxon>
    </lineage>
</organism>
<evidence type="ECO:0000256" key="1">
    <source>
        <dbReference type="SAM" id="Phobius"/>
    </source>
</evidence>
<keyword evidence="1" id="KW-1133">Transmembrane helix</keyword>
<accession>A0A1J6QYK4</accession>
<reference evidence="4" key="3">
    <citation type="submission" date="2023-06" db="EMBL/GenBank/DDBJ databases">
        <authorList>
            <consortium name="PulseNet: The National Subtyping Network for Foodborne Disease Surveillance"/>
        </authorList>
    </citation>
    <scope>NUCLEOTIDE SEQUENCE</scope>
    <source>
        <strain evidence="4">PNUSAC035917</strain>
    </source>
</reference>
<dbReference type="Proteomes" id="UP000335162">
    <property type="component" value="Unassembled WGS sequence"/>
</dbReference>
<feature type="transmembrane region" description="Helical" evidence="1">
    <location>
        <begin position="46"/>
        <end position="66"/>
    </location>
</feature>
<dbReference type="RefSeq" id="WP_052806035.1">
    <property type="nucleotide sequence ID" value="NZ_CP148213.1"/>
</dbReference>
<evidence type="ECO:0000313" key="5">
    <source>
        <dbReference type="Proteomes" id="UP000335162"/>
    </source>
</evidence>
<protein>
    <submittedName>
        <fullName evidence="4">Uncharacterized protein</fullName>
    </submittedName>
</protein>
<keyword evidence="1" id="KW-0812">Transmembrane</keyword>
<dbReference type="Proteomes" id="UP000349590">
    <property type="component" value="Unassembled WGS sequence"/>
</dbReference>